<dbReference type="PANTHER" id="PTHR31595:SF46">
    <property type="entry name" value="ACYL-COA--STEROL O-ACYLTRANSFERASE 1"/>
    <property type="match status" value="1"/>
</dbReference>
<feature type="transmembrane region" description="Helical" evidence="9">
    <location>
        <begin position="243"/>
        <end position="264"/>
    </location>
</feature>
<keyword evidence="5 9" id="KW-1133">Transmembrane helix</keyword>
<evidence type="ECO:0000256" key="8">
    <source>
        <dbReference type="ARBA" id="ARBA00023315"/>
    </source>
</evidence>
<dbReference type="Proteomes" id="UP001345219">
    <property type="component" value="Chromosome 9"/>
</dbReference>
<keyword evidence="8" id="KW-0012">Acyltransferase</keyword>
<feature type="transmembrane region" description="Helical" evidence="9">
    <location>
        <begin position="48"/>
        <end position="76"/>
    </location>
</feature>
<dbReference type="PANTHER" id="PTHR31595">
    <property type="entry name" value="LONG-CHAIN-ALCOHOL O-FATTY-ACYLTRANSFERASE 3-RELATED"/>
    <property type="match status" value="1"/>
</dbReference>
<evidence type="ECO:0000256" key="5">
    <source>
        <dbReference type="ARBA" id="ARBA00022989"/>
    </source>
</evidence>
<feature type="transmembrane region" description="Helical" evidence="9">
    <location>
        <begin position="133"/>
        <end position="152"/>
    </location>
</feature>
<comment type="similarity">
    <text evidence="2">Belongs to the wax synthase family.</text>
</comment>
<keyword evidence="6" id="KW-0443">Lipid metabolism</keyword>
<feature type="domain" description="Wax synthase" evidence="10">
    <location>
        <begin position="192"/>
        <end position="278"/>
    </location>
</feature>
<dbReference type="InterPro" id="IPR032805">
    <property type="entry name" value="Wax_synthase_dom"/>
</dbReference>
<evidence type="ECO:0000256" key="7">
    <source>
        <dbReference type="ARBA" id="ARBA00023136"/>
    </source>
</evidence>
<dbReference type="InterPro" id="IPR044851">
    <property type="entry name" value="Wax_synthase"/>
</dbReference>
<evidence type="ECO:0000256" key="4">
    <source>
        <dbReference type="ARBA" id="ARBA00022692"/>
    </source>
</evidence>
<evidence type="ECO:0000256" key="1">
    <source>
        <dbReference type="ARBA" id="ARBA00004141"/>
    </source>
</evidence>
<reference evidence="11 12" key="1">
    <citation type="journal article" date="2023" name="Hortic Res">
        <title>Pangenome of water caltrop reveals structural variations and asymmetric subgenome divergence after allopolyploidization.</title>
        <authorList>
            <person name="Zhang X."/>
            <person name="Chen Y."/>
            <person name="Wang L."/>
            <person name="Yuan Y."/>
            <person name="Fang M."/>
            <person name="Shi L."/>
            <person name="Lu R."/>
            <person name="Comes H.P."/>
            <person name="Ma Y."/>
            <person name="Chen Y."/>
            <person name="Huang G."/>
            <person name="Zhou Y."/>
            <person name="Zheng Z."/>
            <person name="Qiu Y."/>
        </authorList>
    </citation>
    <scope>NUCLEOTIDE SEQUENCE [LARGE SCALE GENOMIC DNA]</scope>
    <source>
        <tissue evidence="11">Roots</tissue>
    </source>
</reference>
<feature type="transmembrane region" description="Helical" evidence="9">
    <location>
        <begin position="302"/>
        <end position="322"/>
    </location>
</feature>
<gene>
    <name evidence="11" type="ORF">SAY87_010554</name>
</gene>
<proteinExistence type="inferred from homology"/>
<feature type="transmembrane region" description="Helical" evidence="9">
    <location>
        <begin position="158"/>
        <end position="183"/>
    </location>
</feature>
<evidence type="ECO:0000259" key="10">
    <source>
        <dbReference type="Pfam" id="PF13813"/>
    </source>
</evidence>
<keyword evidence="3" id="KW-0808">Transferase</keyword>
<dbReference type="Pfam" id="PF13813">
    <property type="entry name" value="MBOAT_2"/>
    <property type="match status" value="1"/>
</dbReference>
<evidence type="ECO:0000313" key="12">
    <source>
        <dbReference type="Proteomes" id="UP001345219"/>
    </source>
</evidence>
<dbReference type="GO" id="GO:0008374">
    <property type="term" value="F:O-acyltransferase activity"/>
    <property type="evidence" value="ECO:0007669"/>
    <property type="project" value="InterPro"/>
</dbReference>
<name>A0AAN7GQL9_9MYRT</name>
<dbReference type="GO" id="GO:0006629">
    <property type="term" value="P:lipid metabolic process"/>
    <property type="evidence" value="ECO:0007669"/>
    <property type="project" value="UniProtKB-KW"/>
</dbReference>
<comment type="subcellular location">
    <subcellularLocation>
        <location evidence="1">Membrane</location>
        <topology evidence="1">Multi-pass membrane protein</topology>
    </subcellularLocation>
</comment>
<organism evidence="11 12">
    <name type="scientific">Trapa incisa</name>
    <dbReference type="NCBI Taxonomy" id="236973"/>
    <lineage>
        <taxon>Eukaryota</taxon>
        <taxon>Viridiplantae</taxon>
        <taxon>Streptophyta</taxon>
        <taxon>Embryophyta</taxon>
        <taxon>Tracheophyta</taxon>
        <taxon>Spermatophyta</taxon>
        <taxon>Magnoliopsida</taxon>
        <taxon>eudicotyledons</taxon>
        <taxon>Gunneridae</taxon>
        <taxon>Pentapetalae</taxon>
        <taxon>rosids</taxon>
        <taxon>malvids</taxon>
        <taxon>Myrtales</taxon>
        <taxon>Lythraceae</taxon>
        <taxon>Trapa</taxon>
    </lineage>
</organism>
<comment type="caution">
    <text evidence="11">The sequence shown here is derived from an EMBL/GenBank/DDBJ whole genome shotgun (WGS) entry which is preliminary data.</text>
</comment>
<keyword evidence="4 9" id="KW-0812">Transmembrane</keyword>
<protein>
    <recommendedName>
        <fullName evidence="10">Wax synthase domain-containing protein</fullName>
    </recommendedName>
</protein>
<feature type="transmembrane region" description="Helical" evidence="9">
    <location>
        <begin position="270"/>
        <end position="290"/>
    </location>
</feature>
<evidence type="ECO:0000256" key="9">
    <source>
        <dbReference type="SAM" id="Phobius"/>
    </source>
</evidence>
<accession>A0AAN7GQL9</accession>
<evidence type="ECO:0000256" key="2">
    <source>
        <dbReference type="ARBA" id="ARBA00007282"/>
    </source>
</evidence>
<keyword evidence="12" id="KW-1185">Reference proteome</keyword>
<evidence type="ECO:0000256" key="6">
    <source>
        <dbReference type="ARBA" id="ARBA00023098"/>
    </source>
</evidence>
<dbReference type="PIRSF" id="PIRSF037006">
    <property type="entry name" value="Wax_synthase"/>
    <property type="match status" value="1"/>
</dbReference>
<sequence>MEFDFYVKAIMRGDSEFYGVVNVWASVFTSLTYCYVLQRLTGPGPVRLASVLFLLLPLRLSSVHIGGSTAFFIAWLANFKLLMFALGKGPLTKPDSFLNFIAIACLPIKIRQNPHPGEVDHEKPQNCSRRSVLNFRIKLMLLGVLLLLHNYSDRLPWLLIWFLYCFHIYLCLEIILAVVAMVVRAALGIELEPQFNEPYMSTSLQDFWGRRWNLMVTSILRPTVYEPVLSLCSRVVSRKYAPLPAVLGTFVVSAIMHELMFYYLGRVRPTGEITGFFLLHGICLMVEIGVKKRLKLKRGLPIPLSGLLTVGFMMITAFWLFLPPLLRCRADVRAFEEYAALGQFVKDAMKLNLFSKFV</sequence>
<dbReference type="EMBL" id="JAXIOK010000022">
    <property type="protein sequence ID" value="KAK4744242.1"/>
    <property type="molecule type" value="Genomic_DNA"/>
</dbReference>
<feature type="transmembrane region" description="Helical" evidence="9">
    <location>
        <begin position="17"/>
        <end position="36"/>
    </location>
</feature>
<evidence type="ECO:0000313" key="11">
    <source>
        <dbReference type="EMBL" id="KAK4744242.1"/>
    </source>
</evidence>
<dbReference type="AlphaFoldDB" id="A0AAN7GQL9"/>
<dbReference type="GO" id="GO:0016020">
    <property type="term" value="C:membrane"/>
    <property type="evidence" value="ECO:0007669"/>
    <property type="project" value="UniProtKB-SubCell"/>
</dbReference>
<evidence type="ECO:0000256" key="3">
    <source>
        <dbReference type="ARBA" id="ARBA00022679"/>
    </source>
</evidence>
<dbReference type="InterPro" id="IPR017088">
    <property type="entry name" value="Wax_synthase_Magnoliopsida"/>
</dbReference>
<keyword evidence="7 9" id="KW-0472">Membrane</keyword>